<dbReference type="GO" id="GO:0046872">
    <property type="term" value="F:metal ion binding"/>
    <property type="evidence" value="ECO:0007669"/>
    <property type="project" value="UniProtKB-KW"/>
</dbReference>
<dbReference type="PRINTS" id="PR00786">
    <property type="entry name" value="NEPRILYSIN"/>
</dbReference>
<accession>A0A5B9W259</accession>
<dbReference type="CDD" id="cd08662">
    <property type="entry name" value="M13"/>
    <property type="match status" value="1"/>
</dbReference>
<dbReference type="RefSeq" id="WP_148594283.1">
    <property type="nucleotide sequence ID" value="NZ_CP042997.1"/>
</dbReference>
<evidence type="ECO:0000256" key="5">
    <source>
        <dbReference type="ARBA" id="ARBA00022801"/>
    </source>
</evidence>
<dbReference type="PANTHER" id="PTHR11733:SF167">
    <property type="entry name" value="FI17812P1-RELATED"/>
    <property type="match status" value="1"/>
</dbReference>
<dbReference type="AlphaFoldDB" id="A0A5B9W259"/>
<keyword evidence="11" id="KW-1185">Reference proteome</keyword>
<dbReference type="KEGG" id="agv:OJF2_28860"/>
<protein>
    <submittedName>
        <fullName evidence="10">Neutral endopeptidase</fullName>
        <ecNumber evidence="10">3.4.24.-</ecNumber>
    </submittedName>
</protein>
<keyword evidence="3" id="KW-0645">Protease</keyword>
<keyword evidence="4" id="KW-0479">Metal-binding</keyword>
<dbReference type="Proteomes" id="UP000324233">
    <property type="component" value="Chromosome"/>
</dbReference>
<keyword evidence="7" id="KW-0482">Metalloprotease</keyword>
<evidence type="ECO:0000259" key="8">
    <source>
        <dbReference type="Pfam" id="PF01431"/>
    </source>
</evidence>
<dbReference type="SUPFAM" id="SSF55486">
    <property type="entry name" value="Metalloproteases ('zincins'), catalytic domain"/>
    <property type="match status" value="1"/>
</dbReference>
<dbReference type="GO" id="GO:0004222">
    <property type="term" value="F:metalloendopeptidase activity"/>
    <property type="evidence" value="ECO:0007669"/>
    <property type="project" value="InterPro"/>
</dbReference>
<dbReference type="InterPro" id="IPR024079">
    <property type="entry name" value="MetalloPept_cat_dom_sf"/>
</dbReference>
<feature type="domain" description="Peptidase M13 N-terminal" evidence="9">
    <location>
        <begin position="53"/>
        <end position="429"/>
    </location>
</feature>
<gene>
    <name evidence="10" type="primary">pepO</name>
    <name evidence="10" type="ORF">OJF2_28860</name>
</gene>
<comment type="cofactor">
    <cofactor evidence="1">
        <name>Zn(2+)</name>
        <dbReference type="ChEBI" id="CHEBI:29105"/>
    </cofactor>
</comment>
<dbReference type="InterPro" id="IPR018497">
    <property type="entry name" value="Peptidase_M13_C"/>
</dbReference>
<reference evidence="10 11" key="1">
    <citation type="submission" date="2019-08" db="EMBL/GenBank/DDBJ databases">
        <title>Deep-cultivation of Planctomycetes and their phenomic and genomic characterization uncovers novel biology.</title>
        <authorList>
            <person name="Wiegand S."/>
            <person name="Jogler M."/>
            <person name="Boedeker C."/>
            <person name="Pinto D."/>
            <person name="Vollmers J."/>
            <person name="Rivas-Marin E."/>
            <person name="Kohn T."/>
            <person name="Peeters S.H."/>
            <person name="Heuer A."/>
            <person name="Rast P."/>
            <person name="Oberbeckmann S."/>
            <person name="Bunk B."/>
            <person name="Jeske O."/>
            <person name="Meyerdierks A."/>
            <person name="Storesund J.E."/>
            <person name="Kallscheuer N."/>
            <person name="Luecker S."/>
            <person name="Lage O.M."/>
            <person name="Pohl T."/>
            <person name="Merkel B.J."/>
            <person name="Hornburger P."/>
            <person name="Mueller R.-W."/>
            <person name="Bruemmer F."/>
            <person name="Labrenz M."/>
            <person name="Spormann A.M."/>
            <person name="Op den Camp H."/>
            <person name="Overmann J."/>
            <person name="Amann R."/>
            <person name="Jetten M.S.M."/>
            <person name="Mascher T."/>
            <person name="Medema M.H."/>
            <person name="Devos D.P."/>
            <person name="Kaster A.-K."/>
            <person name="Ovreas L."/>
            <person name="Rohde M."/>
            <person name="Galperin M.Y."/>
            <person name="Jogler C."/>
        </authorList>
    </citation>
    <scope>NUCLEOTIDE SEQUENCE [LARGE SCALE GENOMIC DNA]</scope>
    <source>
        <strain evidence="10 11">OJF2</strain>
    </source>
</reference>
<evidence type="ECO:0000256" key="7">
    <source>
        <dbReference type="ARBA" id="ARBA00023049"/>
    </source>
</evidence>
<dbReference type="OrthoDB" id="9775677at2"/>
<evidence type="ECO:0000313" key="10">
    <source>
        <dbReference type="EMBL" id="QEH34349.1"/>
    </source>
</evidence>
<dbReference type="Gene3D" id="3.40.390.10">
    <property type="entry name" value="Collagenase (Catalytic Domain)"/>
    <property type="match status" value="1"/>
</dbReference>
<dbReference type="PROSITE" id="PS51885">
    <property type="entry name" value="NEPRILYSIN"/>
    <property type="match status" value="1"/>
</dbReference>
<evidence type="ECO:0000256" key="6">
    <source>
        <dbReference type="ARBA" id="ARBA00022833"/>
    </source>
</evidence>
<evidence type="ECO:0000259" key="9">
    <source>
        <dbReference type="Pfam" id="PF05649"/>
    </source>
</evidence>
<name>A0A5B9W259_9BACT</name>
<evidence type="ECO:0000256" key="4">
    <source>
        <dbReference type="ARBA" id="ARBA00022723"/>
    </source>
</evidence>
<sequence>MNTKRIILAALIVAGILAGTRAVRRAGADEPGRVEGRRSGITADGIDASVRAQDDFFRHVNGAWIRRTEIPPDRPMYGSFVQLLEKSEAELRSIIEEARKSDAPAGSELRKIGDLYESFLDEERADRLGIEPLRADLAAVDAVTDRPSLLRRVAALQREGVGGFFGISVRTDDKKSDRYILNLSQGGISLPDEAYYREGKFRPIREKFLAHVEKMLSLAGVPSPAEAARGVMALETELAAHHWDRVKSRDRTLSYNKKDRRELASLAPGIDWPDWLKAAGAPDDLVTEVVVRQPDFLTAASSLIREAPLDRWKAWLKWQVIHDSAPFLSRPFVEENFAFSGRVLTGAPENRPRWKRGVALVGGALGEAVGKLYVARNFPPAAKERMKELVANLIEAYREDISKLEWMGPETRAKALDKLAKFRPKIGYPDRWRDYSSLEIRRDDLVGNVRRAAAFENARNLAKLGKPVDRDEWMMTPQTVNAYYSSGMNEIVFPAAILQPPFFSMDADDAVNYGGIGAVIGHEIGHGFDDQGSKSDGDGNMVSWWTDADREQFEGRTKKLIEQYGEFEPAQLPGQKVNGALTIGENIGDLGGLSIAHQAYRKSLKGEEAPVIDGLTGDQRFFTGWAQIWRAKFRDAELARRLATDPHSPAEFRCNGVLRNLPEFYAAFGVKEGDKLWLAPERRVKIW</sequence>
<evidence type="ECO:0000256" key="2">
    <source>
        <dbReference type="ARBA" id="ARBA00007357"/>
    </source>
</evidence>
<dbReference type="EMBL" id="CP042997">
    <property type="protein sequence ID" value="QEH34349.1"/>
    <property type="molecule type" value="Genomic_DNA"/>
</dbReference>
<dbReference type="InterPro" id="IPR042089">
    <property type="entry name" value="Peptidase_M13_dom_2"/>
</dbReference>
<dbReference type="Gene3D" id="1.10.1380.10">
    <property type="entry name" value="Neutral endopeptidase , domain2"/>
    <property type="match status" value="1"/>
</dbReference>
<evidence type="ECO:0000313" key="11">
    <source>
        <dbReference type="Proteomes" id="UP000324233"/>
    </source>
</evidence>
<comment type="similarity">
    <text evidence="2">Belongs to the peptidase M13 family.</text>
</comment>
<organism evidence="10 11">
    <name type="scientific">Aquisphaera giovannonii</name>
    <dbReference type="NCBI Taxonomy" id="406548"/>
    <lineage>
        <taxon>Bacteria</taxon>
        <taxon>Pseudomonadati</taxon>
        <taxon>Planctomycetota</taxon>
        <taxon>Planctomycetia</taxon>
        <taxon>Isosphaerales</taxon>
        <taxon>Isosphaeraceae</taxon>
        <taxon>Aquisphaera</taxon>
    </lineage>
</organism>
<dbReference type="InterPro" id="IPR008753">
    <property type="entry name" value="Peptidase_M13_N"/>
</dbReference>
<dbReference type="PANTHER" id="PTHR11733">
    <property type="entry name" value="ZINC METALLOPROTEASE FAMILY M13 NEPRILYSIN-RELATED"/>
    <property type="match status" value="1"/>
</dbReference>
<feature type="domain" description="Peptidase M13 C-terminal" evidence="8">
    <location>
        <begin position="481"/>
        <end position="684"/>
    </location>
</feature>
<keyword evidence="5 10" id="KW-0378">Hydrolase</keyword>
<evidence type="ECO:0000256" key="3">
    <source>
        <dbReference type="ARBA" id="ARBA00022670"/>
    </source>
</evidence>
<dbReference type="Pfam" id="PF05649">
    <property type="entry name" value="Peptidase_M13_N"/>
    <property type="match status" value="1"/>
</dbReference>
<keyword evidence="6" id="KW-0862">Zinc</keyword>
<evidence type="ECO:0000256" key="1">
    <source>
        <dbReference type="ARBA" id="ARBA00001947"/>
    </source>
</evidence>
<dbReference type="GO" id="GO:0016485">
    <property type="term" value="P:protein processing"/>
    <property type="evidence" value="ECO:0007669"/>
    <property type="project" value="TreeGrafter"/>
</dbReference>
<dbReference type="InterPro" id="IPR000718">
    <property type="entry name" value="Peptidase_M13"/>
</dbReference>
<proteinExistence type="inferred from homology"/>
<dbReference type="Pfam" id="PF01431">
    <property type="entry name" value="Peptidase_M13"/>
    <property type="match status" value="1"/>
</dbReference>
<dbReference type="GO" id="GO:0005886">
    <property type="term" value="C:plasma membrane"/>
    <property type="evidence" value="ECO:0007669"/>
    <property type="project" value="TreeGrafter"/>
</dbReference>
<dbReference type="EC" id="3.4.24.-" evidence="10"/>